<dbReference type="Proteomes" id="UP000734854">
    <property type="component" value="Unassembled WGS sequence"/>
</dbReference>
<comment type="caution">
    <text evidence="1">The sequence shown here is derived from an EMBL/GenBank/DDBJ whole genome shotgun (WGS) entry which is preliminary data.</text>
</comment>
<dbReference type="EMBL" id="JACMSC010000002">
    <property type="protein sequence ID" value="KAG6533853.1"/>
    <property type="molecule type" value="Genomic_DNA"/>
</dbReference>
<dbReference type="PANTHER" id="PTHR46371">
    <property type="entry name" value="OS04G0464100 PROTEIN"/>
    <property type="match status" value="1"/>
</dbReference>
<dbReference type="AlphaFoldDB" id="A0A8J5HRR0"/>
<name>A0A8J5HRR0_ZINOF</name>
<organism evidence="1 2">
    <name type="scientific">Zingiber officinale</name>
    <name type="common">Ginger</name>
    <name type="synonym">Amomum zingiber</name>
    <dbReference type="NCBI Taxonomy" id="94328"/>
    <lineage>
        <taxon>Eukaryota</taxon>
        <taxon>Viridiplantae</taxon>
        <taxon>Streptophyta</taxon>
        <taxon>Embryophyta</taxon>
        <taxon>Tracheophyta</taxon>
        <taxon>Spermatophyta</taxon>
        <taxon>Magnoliopsida</taxon>
        <taxon>Liliopsida</taxon>
        <taxon>Zingiberales</taxon>
        <taxon>Zingiberaceae</taxon>
        <taxon>Zingiber</taxon>
    </lineage>
</organism>
<sequence length="114" mass="12720">MVMRLSMADAKKRAKALRTAVSIHGVVSVKLEDDKIIVVGDGVDSVNLTKVMRKKMGSYVELLSVAEEKEEEKKEENTKVEAVVSWPNHVSFVPQYVYSIPEEPWSRGSGCIIL</sequence>
<dbReference type="InterPro" id="IPR044296">
    <property type="entry name" value="HIPP46"/>
</dbReference>
<reference evidence="1 2" key="1">
    <citation type="submission" date="2020-08" db="EMBL/GenBank/DDBJ databases">
        <title>Plant Genome Project.</title>
        <authorList>
            <person name="Zhang R.-G."/>
        </authorList>
    </citation>
    <scope>NUCLEOTIDE SEQUENCE [LARGE SCALE GENOMIC DNA]</scope>
    <source>
        <tissue evidence="1">Rhizome</tissue>
    </source>
</reference>
<keyword evidence="2" id="KW-1185">Reference proteome</keyword>
<gene>
    <name evidence="1" type="ORF">ZIOFF_007731</name>
</gene>
<evidence type="ECO:0000313" key="1">
    <source>
        <dbReference type="EMBL" id="KAG6533853.1"/>
    </source>
</evidence>
<accession>A0A8J5HRR0</accession>
<proteinExistence type="predicted"/>
<protein>
    <submittedName>
        <fullName evidence="1">Uncharacterized protein</fullName>
    </submittedName>
</protein>
<evidence type="ECO:0000313" key="2">
    <source>
        <dbReference type="Proteomes" id="UP000734854"/>
    </source>
</evidence>